<dbReference type="InterPro" id="IPR036259">
    <property type="entry name" value="MFS_trans_sf"/>
</dbReference>
<evidence type="ECO:0000256" key="2">
    <source>
        <dbReference type="ARBA" id="ARBA00022692"/>
    </source>
</evidence>
<feature type="domain" description="Major facilitator superfamily (MFS) profile" evidence="7">
    <location>
        <begin position="58"/>
        <end position="468"/>
    </location>
</feature>
<accession>A0A316VI70</accession>
<dbReference type="InParanoid" id="A0A316VI70"/>
<reference evidence="8 9" key="1">
    <citation type="journal article" date="2018" name="Mol. Biol. Evol.">
        <title>Broad Genomic Sampling Reveals a Smut Pathogenic Ancestry of the Fungal Clade Ustilaginomycotina.</title>
        <authorList>
            <person name="Kijpornyongpan T."/>
            <person name="Mondo S.J."/>
            <person name="Barry K."/>
            <person name="Sandor L."/>
            <person name="Lee J."/>
            <person name="Lipzen A."/>
            <person name="Pangilinan J."/>
            <person name="LaButti K."/>
            <person name="Hainaut M."/>
            <person name="Henrissat B."/>
            <person name="Grigoriev I.V."/>
            <person name="Spatafora J.W."/>
            <person name="Aime M.C."/>
        </authorList>
    </citation>
    <scope>NUCLEOTIDE SEQUENCE [LARGE SCALE GENOMIC DNA]</scope>
    <source>
        <strain evidence="8 9">MCA 3882</strain>
    </source>
</reference>
<evidence type="ECO:0000256" key="6">
    <source>
        <dbReference type="SAM" id="Phobius"/>
    </source>
</evidence>
<dbReference type="GO" id="GO:0005886">
    <property type="term" value="C:plasma membrane"/>
    <property type="evidence" value="ECO:0007669"/>
    <property type="project" value="TreeGrafter"/>
</dbReference>
<evidence type="ECO:0000256" key="1">
    <source>
        <dbReference type="ARBA" id="ARBA00004141"/>
    </source>
</evidence>
<evidence type="ECO:0000256" key="4">
    <source>
        <dbReference type="ARBA" id="ARBA00023136"/>
    </source>
</evidence>
<dbReference type="GeneID" id="37023174"/>
<feature type="transmembrane region" description="Helical" evidence="6">
    <location>
        <begin position="56"/>
        <end position="77"/>
    </location>
</feature>
<feature type="transmembrane region" description="Helical" evidence="6">
    <location>
        <begin position="182"/>
        <end position="202"/>
    </location>
</feature>
<dbReference type="CDD" id="cd17316">
    <property type="entry name" value="MFS_SV2_like"/>
    <property type="match status" value="1"/>
</dbReference>
<gene>
    <name evidence="8" type="ORF">FA14DRAFT_184491</name>
</gene>
<evidence type="ECO:0000256" key="3">
    <source>
        <dbReference type="ARBA" id="ARBA00022989"/>
    </source>
</evidence>
<dbReference type="Pfam" id="PF00083">
    <property type="entry name" value="Sugar_tr"/>
    <property type="match status" value="1"/>
</dbReference>
<feature type="region of interest" description="Disordered" evidence="5">
    <location>
        <begin position="480"/>
        <end position="509"/>
    </location>
</feature>
<evidence type="ECO:0000259" key="7">
    <source>
        <dbReference type="PROSITE" id="PS50850"/>
    </source>
</evidence>
<dbReference type="STRING" id="1280837.A0A316VI70"/>
<keyword evidence="2 6" id="KW-0812">Transmembrane</keyword>
<dbReference type="Proteomes" id="UP000245771">
    <property type="component" value="Unassembled WGS sequence"/>
</dbReference>
<proteinExistence type="predicted"/>
<feature type="transmembrane region" description="Helical" evidence="6">
    <location>
        <begin position="97"/>
        <end position="116"/>
    </location>
</feature>
<dbReference type="SUPFAM" id="SSF103473">
    <property type="entry name" value="MFS general substrate transporter"/>
    <property type="match status" value="1"/>
</dbReference>
<dbReference type="PANTHER" id="PTHR23508:SF9">
    <property type="entry name" value="CARBOXYLIC ACID TRANSPORT PROTEIN (AFU_ORTHOLOGUE AFUA_2G09450)"/>
    <property type="match status" value="1"/>
</dbReference>
<keyword evidence="4 6" id="KW-0472">Membrane</keyword>
<feature type="transmembrane region" description="Helical" evidence="6">
    <location>
        <begin position="279"/>
        <end position="298"/>
    </location>
</feature>
<dbReference type="EMBL" id="KZ819603">
    <property type="protein sequence ID" value="PWN35205.1"/>
    <property type="molecule type" value="Genomic_DNA"/>
</dbReference>
<dbReference type="PROSITE" id="PS50850">
    <property type="entry name" value="MFS"/>
    <property type="match status" value="1"/>
</dbReference>
<feature type="transmembrane region" description="Helical" evidence="6">
    <location>
        <begin position="346"/>
        <end position="364"/>
    </location>
</feature>
<feature type="transmembrane region" description="Helical" evidence="6">
    <location>
        <begin position="153"/>
        <end position="170"/>
    </location>
</feature>
<feature type="transmembrane region" description="Helical" evidence="6">
    <location>
        <begin position="318"/>
        <end position="337"/>
    </location>
</feature>
<dbReference type="OrthoDB" id="5296287at2759"/>
<name>A0A316VI70_9BASI</name>
<dbReference type="InterPro" id="IPR005828">
    <property type="entry name" value="MFS_sugar_transport-like"/>
</dbReference>
<keyword evidence="3 6" id="KW-1133">Transmembrane helix</keyword>
<organism evidence="8 9">
    <name type="scientific">Meira miltonrushii</name>
    <dbReference type="NCBI Taxonomy" id="1280837"/>
    <lineage>
        <taxon>Eukaryota</taxon>
        <taxon>Fungi</taxon>
        <taxon>Dikarya</taxon>
        <taxon>Basidiomycota</taxon>
        <taxon>Ustilaginomycotina</taxon>
        <taxon>Exobasidiomycetes</taxon>
        <taxon>Exobasidiales</taxon>
        <taxon>Brachybasidiaceae</taxon>
        <taxon>Meira</taxon>
    </lineage>
</organism>
<dbReference type="GO" id="GO:0046943">
    <property type="term" value="F:carboxylic acid transmembrane transporter activity"/>
    <property type="evidence" value="ECO:0007669"/>
    <property type="project" value="TreeGrafter"/>
</dbReference>
<keyword evidence="9" id="KW-1185">Reference proteome</keyword>
<feature type="compositionally biased region" description="Low complexity" evidence="5">
    <location>
        <begin position="482"/>
        <end position="492"/>
    </location>
</feature>
<comment type="subcellular location">
    <subcellularLocation>
        <location evidence="1">Membrane</location>
        <topology evidence="1">Multi-pass membrane protein</topology>
    </subcellularLocation>
</comment>
<feature type="transmembrane region" description="Helical" evidence="6">
    <location>
        <begin position="444"/>
        <end position="463"/>
    </location>
</feature>
<dbReference type="AlphaFoldDB" id="A0A316VI70"/>
<dbReference type="InterPro" id="IPR020846">
    <property type="entry name" value="MFS_dom"/>
</dbReference>
<evidence type="ECO:0000256" key="5">
    <source>
        <dbReference type="SAM" id="MobiDB-lite"/>
    </source>
</evidence>
<dbReference type="RefSeq" id="XP_025355507.1">
    <property type="nucleotide sequence ID" value="XM_025501393.1"/>
</dbReference>
<protein>
    <submittedName>
        <fullName evidence="8">Carboxylic acid transport protein</fullName>
    </submittedName>
</protein>
<dbReference type="PANTHER" id="PTHR23508">
    <property type="entry name" value="CARBOXYLIC ACID TRANSPORTER PROTEIN HOMOLOG"/>
    <property type="match status" value="1"/>
</dbReference>
<feature type="transmembrane region" description="Helical" evidence="6">
    <location>
        <begin position="123"/>
        <end position="141"/>
    </location>
</feature>
<evidence type="ECO:0000313" key="8">
    <source>
        <dbReference type="EMBL" id="PWN35205.1"/>
    </source>
</evidence>
<feature type="transmembrane region" description="Helical" evidence="6">
    <location>
        <begin position="370"/>
        <end position="390"/>
    </location>
</feature>
<feature type="transmembrane region" description="Helical" evidence="6">
    <location>
        <begin position="214"/>
        <end position="232"/>
    </location>
</feature>
<sequence length="509" mass="55964">MASLLVHLFRRAGENFTLLFKIRDDVDPAQPNKIRYGIRRPQNPILLLSRLERDHWLALFVGFLAFYADFLDFNVLAAATKKIAAYYGTTKAHVSDSITYTMALRVFGAAIFGFLGDLIGRRWPLIIDLVILGSLQIASIYCTNVNRFLGVRALFGIGMGGIWGCSASHLMENAPLEARGLIGGIFQASAACSGLTAAGLNMAFGAAPNTWKKMFWISCGLSYFAALVRFLVPESKQFLEAAKKKKELEALHGQRSGSKTKIVKFCKEFKKMFKLHWQTFIYSAAFVCLTSWAVHSYADNYVTFLISGKGINNRDASVITMITKSGCIVGMITIGWLGEYVGRRRMAAFATFMAACLLPASILPNSKTSLAVAGWFYQFFFESYGAILAAHLNELSPVAFRAVMPGVAYQLGTSISAPSAMIVNDIAEDRFINVNGKKEEAYEPVIGITMAICYFLMILLAVFGPEKRGADLEHFQPAGFKSESSTIISSPESHTDKELEAVNSTEKSG</sequence>
<dbReference type="Gene3D" id="1.20.1250.20">
    <property type="entry name" value="MFS general substrate transporter like domains"/>
    <property type="match status" value="1"/>
</dbReference>
<evidence type="ECO:0000313" key="9">
    <source>
        <dbReference type="Proteomes" id="UP000245771"/>
    </source>
</evidence>